<dbReference type="EMBL" id="DVNJ01000001">
    <property type="protein sequence ID" value="HIU62240.1"/>
    <property type="molecule type" value="Genomic_DNA"/>
</dbReference>
<dbReference type="GO" id="GO:0051301">
    <property type="term" value="P:cell division"/>
    <property type="evidence" value="ECO:0007669"/>
    <property type="project" value="UniProtKB-KW"/>
</dbReference>
<evidence type="ECO:0000313" key="7">
    <source>
        <dbReference type="Proteomes" id="UP000824145"/>
    </source>
</evidence>
<dbReference type="Gene3D" id="1.10.10.10">
    <property type="entry name" value="Winged helix-like DNA-binding domain superfamily/Winged helix DNA-binding domain"/>
    <property type="match status" value="2"/>
</dbReference>
<protein>
    <submittedName>
        <fullName evidence="6">SMC-Scp complex subunit ScpB</fullName>
    </submittedName>
</protein>
<organism evidence="6 7">
    <name type="scientific">Candidatus Caccalectryoclostridium excrementigallinarum</name>
    <dbReference type="NCBI Taxonomy" id="2840710"/>
    <lineage>
        <taxon>Bacteria</taxon>
        <taxon>Bacillati</taxon>
        <taxon>Bacillota</taxon>
        <taxon>Clostridia</taxon>
        <taxon>Christensenellales</taxon>
        <taxon>Christensenellaceae</taxon>
        <taxon>Christensenellaceae incertae sedis</taxon>
        <taxon>Candidatus Caccalectryoclostridium</taxon>
    </lineage>
</organism>
<evidence type="ECO:0000256" key="4">
    <source>
        <dbReference type="ARBA" id="ARBA00023306"/>
    </source>
</evidence>
<dbReference type="InterPro" id="IPR036388">
    <property type="entry name" value="WH-like_DNA-bd_sf"/>
</dbReference>
<evidence type="ECO:0000256" key="2">
    <source>
        <dbReference type="ARBA" id="ARBA00022618"/>
    </source>
</evidence>
<dbReference type="PANTHER" id="PTHR34298">
    <property type="entry name" value="SEGREGATION AND CONDENSATION PROTEIN B"/>
    <property type="match status" value="1"/>
</dbReference>
<accession>A0A9D1SJI2</accession>
<feature type="region of interest" description="Disordered" evidence="5">
    <location>
        <begin position="242"/>
        <end position="296"/>
    </location>
</feature>
<dbReference type="AlphaFoldDB" id="A0A9D1SJI2"/>
<evidence type="ECO:0000256" key="3">
    <source>
        <dbReference type="ARBA" id="ARBA00022829"/>
    </source>
</evidence>
<keyword evidence="1" id="KW-0963">Cytoplasm</keyword>
<name>A0A9D1SJI2_9FIRM</name>
<evidence type="ECO:0000256" key="1">
    <source>
        <dbReference type="ARBA" id="ARBA00022490"/>
    </source>
</evidence>
<dbReference type="InterPro" id="IPR036390">
    <property type="entry name" value="WH_DNA-bd_sf"/>
</dbReference>
<reference evidence="6" key="2">
    <citation type="journal article" date="2021" name="PeerJ">
        <title>Extensive microbial diversity within the chicken gut microbiome revealed by metagenomics and culture.</title>
        <authorList>
            <person name="Gilroy R."/>
            <person name="Ravi A."/>
            <person name="Getino M."/>
            <person name="Pursley I."/>
            <person name="Horton D.L."/>
            <person name="Alikhan N.F."/>
            <person name="Baker D."/>
            <person name="Gharbi K."/>
            <person name="Hall N."/>
            <person name="Watson M."/>
            <person name="Adriaenssens E.M."/>
            <person name="Foster-Nyarko E."/>
            <person name="Jarju S."/>
            <person name="Secka A."/>
            <person name="Antonio M."/>
            <person name="Oren A."/>
            <person name="Chaudhuri R.R."/>
            <person name="La Ragione R."/>
            <person name="Hildebrand F."/>
            <person name="Pallen M.J."/>
        </authorList>
    </citation>
    <scope>NUCLEOTIDE SEQUENCE</scope>
    <source>
        <strain evidence="6">9366</strain>
    </source>
</reference>
<comment type="caution">
    <text evidence="6">The sequence shown here is derived from an EMBL/GenBank/DDBJ whole genome shotgun (WGS) entry which is preliminary data.</text>
</comment>
<reference evidence="6" key="1">
    <citation type="submission" date="2020-10" db="EMBL/GenBank/DDBJ databases">
        <authorList>
            <person name="Gilroy R."/>
        </authorList>
    </citation>
    <scope>NUCLEOTIDE SEQUENCE</scope>
    <source>
        <strain evidence="6">9366</strain>
    </source>
</reference>
<feature type="compositionally biased region" description="Acidic residues" evidence="5">
    <location>
        <begin position="249"/>
        <end position="296"/>
    </location>
</feature>
<dbReference type="Pfam" id="PF04079">
    <property type="entry name" value="SMC_ScpB"/>
    <property type="match status" value="1"/>
</dbReference>
<dbReference type="SUPFAM" id="SSF46785">
    <property type="entry name" value="Winged helix' DNA-binding domain"/>
    <property type="match status" value="2"/>
</dbReference>
<keyword evidence="2" id="KW-0132">Cell division</keyword>
<evidence type="ECO:0000313" key="6">
    <source>
        <dbReference type="EMBL" id="HIU62240.1"/>
    </source>
</evidence>
<dbReference type="GO" id="GO:0051304">
    <property type="term" value="P:chromosome separation"/>
    <property type="evidence" value="ECO:0007669"/>
    <property type="project" value="InterPro"/>
</dbReference>
<gene>
    <name evidence="6" type="primary">scpB</name>
    <name evidence="6" type="ORF">IAB07_00540</name>
</gene>
<dbReference type="Proteomes" id="UP000824145">
    <property type="component" value="Unassembled WGS sequence"/>
</dbReference>
<keyword evidence="4" id="KW-0131">Cell cycle</keyword>
<dbReference type="NCBIfam" id="TIGR00281">
    <property type="entry name" value="SMC-Scp complex subunit ScpB"/>
    <property type="match status" value="1"/>
</dbReference>
<dbReference type="InterPro" id="IPR005234">
    <property type="entry name" value="ScpB_csome_segregation"/>
</dbReference>
<sequence>MENLIQTVEAIIFSAGTEIKRKEILDKLEGVTRKQLNDAIRALMQRYKGDRGILLVEFNDYVQFTSNPAYGEVVSDVLRPIRQKALSDTLLQVLAIIAYKQPITRGEIEEIRGNTSADYALTTLTRAGLIRVSGHRNTPGRPWLYVTTNEFLRRFGLRNLNDLPDYKDVMKRLAELGTYNVKREELFREVDLADDFTGEVYGADDEGTDALNAEEKQLDKLLAEDEELPDFLKGEDVEYVSGEAAADIAEGEDVAENDREEVADEETEDEIEEEDIDTGNDFEDEEFFDEDDDDEE</sequence>
<dbReference type="PANTHER" id="PTHR34298:SF2">
    <property type="entry name" value="SEGREGATION AND CONDENSATION PROTEIN B"/>
    <property type="match status" value="1"/>
</dbReference>
<evidence type="ECO:0000256" key="5">
    <source>
        <dbReference type="SAM" id="MobiDB-lite"/>
    </source>
</evidence>
<proteinExistence type="predicted"/>
<keyword evidence="3" id="KW-0159">Chromosome partition</keyword>